<dbReference type="STRING" id="1043003.A0A074VLZ6"/>
<evidence type="ECO:0000256" key="3">
    <source>
        <dbReference type="SAM" id="MobiDB-lite"/>
    </source>
</evidence>
<dbReference type="InterPro" id="IPR036047">
    <property type="entry name" value="F-box-like_dom_sf"/>
</dbReference>
<keyword evidence="6" id="KW-1185">Reference proteome</keyword>
<dbReference type="HOGENOM" id="CLU_020076_1_0_1"/>
<dbReference type="EMBL" id="KL584844">
    <property type="protein sequence ID" value="KEQ60114.1"/>
    <property type="molecule type" value="Genomic_DNA"/>
</dbReference>
<evidence type="ECO:0000256" key="2">
    <source>
        <dbReference type="ARBA" id="ARBA00022786"/>
    </source>
</evidence>
<dbReference type="PROSITE" id="PS50181">
    <property type="entry name" value="FBOX"/>
    <property type="match status" value="1"/>
</dbReference>
<feature type="compositionally biased region" description="Low complexity" evidence="3">
    <location>
        <begin position="337"/>
        <end position="348"/>
    </location>
</feature>
<comment type="pathway">
    <text evidence="1">Protein modification; protein ubiquitination.</text>
</comment>
<feature type="domain" description="F-box" evidence="4">
    <location>
        <begin position="7"/>
        <end position="53"/>
    </location>
</feature>
<proteinExistence type="predicted"/>
<reference evidence="5 6" key="1">
    <citation type="journal article" date="2014" name="BMC Genomics">
        <title>Genome sequencing of four Aureobasidium pullulans varieties: biotechnological potential, stress tolerance, and description of new species.</title>
        <authorList>
            <person name="Gostin Ar C."/>
            <person name="Ohm R.A."/>
            <person name="Kogej T."/>
            <person name="Sonjak S."/>
            <person name="Turk M."/>
            <person name="Zajc J."/>
            <person name="Zalar P."/>
            <person name="Grube M."/>
            <person name="Sun H."/>
            <person name="Han J."/>
            <person name="Sharma A."/>
            <person name="Chiniquy J."/>
            <person name="Ngan C.Y."/>
            <person name="Lipzen A."/>
            <person name="Barry K."/>
            <person name="Grigoriev I.V."/>
            <person name="Gunde-Cimerman N."/>
        </authorList>
    </citation>
    <scope>NUCLEOTIDE SEQUENCE [LARGE SCALE GENOMIC DNA]</scope>
    <source>
        <strain evidence="5 6">CBS 110374</strain>
    </source>
</reference>
<gene>
    <name evidence="5" type="ORF">M437DRAFT_55039</name>
</gene>
<feature type="region of interest" description="Disordered" evidence="3">
    <location>
        <begin position="337"/>
        <end position="364"/>
    </location>
</feature>
<evidence type="ECO:0000313" key="6">
    <source>
        <dbReference type="Proteomes" id="UP000030672"/>
    </source>
</evidence>
<name>A0A074VLZ6_AURM1</name>
<evidence type="ECO:0000313" key="5">
    <source>
        <dbReference type="EMBL" id="KEQ60114.1"/>
    </source>
</evidence>
<dbReference type="Gene3D" id="1.20.1280.50">
    <property type="match status" value="1"/>
</dbReference>
<dbReference type="PANTHER" id="PTHR10706">
    <property type="entry name" value="F-BOX FAMILY PROTEIN"/>
    <property type="match status" value="1"/>
</dbReference>
<dbReference type="GO" id="GO:0016567">
    <property type="term" value="P:protein ubiquitination"/>
    <property type="evidence" value="ECO:0007669"/>
    <property type="project" value="UniProtKB-UniPathway"/>
</dbReference>
<evidence type="ECO:0000259" key="4">
    <source>
        <dbReference type="PROSITE" id="PS50181"/>
    </source>
</evidence>
<dbReference type="RefSeq" id="XP_040877137.1">
    <property type="nucleotide sequence ID" value="XM_041022791.1"/>
</dbReference>
<sequence>MAEDSTVPRLLTLPAELIQNVLRFLEPTCLADLALTCRFLRNHALSDSLWQQHVNDQIPHHLTSAAPLPSFRDLYIAHHPYWFLCRHKIWFSDSEPNGKLLLARYDSRRGCIEAYAIVAEPGVRKFEHWEHDEDVFIHTFNPKVQLDLNSPVLKLDPGNPRTQARLPDQYDDQGTQPLPLLSREIMMNCSAPPGLYTSFMLARDLPEIAIGPGTRVWPPLKIPALSRTRNASTRSFQALAHRPSTLDEVSQNTFRLRKWVEFSGRQVSTFGTLPPSCYVPTKEKPWQGIWCGDYSGHGCEFLLVLQPEKGEELPLPDKMNHMLEWLASGQYRRYSNGSESSNSSYASAQEDQEPESGTSPVNELFVPASSGTTGGQDIYNGRIEAIKLTGDPNVPRGEYTFIAPDISDGGLVRIADEAAFCGARVVRSAGHIAGVGFTGDEYMPSQLILVSPDCLAQHWIEFEHISYYRRVDINSLLRI</sequence>
<dbReference type="GeneID" id="63916164"/>
<dbReference type="Pfam" id="PF12014">
    <property type="entry name" value="Cyclin_D1_bind"/>
    <property type="match status" value="1"/>
</dbReference>
<evidence type="ECO:0000256" key="1">
    <source>
        <dbReference type="ARBA" id="ARBA00004906"/>
    </source>
</evidence>
<dbReference type="InterPro" id="IPR045048">
    <property type="entry name" value="FBXO31/39"/>
</dbReference>
<dbReference type="InterPro" id="IPR001810">
    <property type="entry name" value="F-box_dom"/>
</dbReference>
<keyword evidence="2" id="KW-0833">Ubl conjugation pathway</keyword>
<dbReference type="Pfam" id="PF12937">
    <property type="entry name" value="F-box-like"/>
    <property type="match status" value="1"/>
</dbReference>
<protein>
    <recommendedName>
        <fullName evidence="4">F-box domain-containing protein</fullName>
    </recommendedName>
</protein>
<dbReference type="SUPFAM" id="SSF81383">
    <property type="entry name" value="F-box domain"/>
    <property type="match status" value="1"/>
</dbReference>
<dbReference type="UniPathway" id="UPA00143"/>
<organism evidence="5 6">
    <name type="scientific">Aureobasidium melanogenum (strain CBS 110374)</name>
    <name type="common">Aureobasidium pullulans var. melanogenum</name>
    <dbReference type="NCBI Taxonomy" id="1043003"/>
    <lineage>
        <taxon>Eukaryota</taxon>
        <taxon>Fungi</taxon>
        <taxon>Dikarya</taxon>
        <taxon>Ascomycota</taxon>
        <taxon>Pezizomycotina</taxon>
        <taxon>Dothideomycetes</taxon>
        <taxon>Dothideomycetidae</taxon>
        <taxon>Dothideales</taxon>
        <taxon>Saccotheciaceae</taxon>
        <taxon>Aureobasidium</taxon>
    </lineage>
</organism>
<dbReference type="Proteomes" id="UP000030672">
    <property type="component" value="Unassembled WGS sequence"/>
</dbReference>
<dbReference type="AlphaFoldDB" id="A0A074VLZ6"/>
<dbReference type="SMART" id="SM00256">
    <property type="entry name" value="FBOX"/>
    <property type="match status" value="1"/>
</dbReference>
<dbReference type="PANTHER" id="PTHR10706:SF130">
    <property type="entry name" value="F-BOX ONLY PROTEIN 31"/>
    <property type="match status" value="1"/>
</dbReference>
<accession>A0A074VLZ6</accession>